<organism evidence="2 3">
    <name type="scientific">Paspalum vaginatum</name>
    <name type="common">seashore paspalum</name>
    <dbReference type="NCBI Taxonomy" id="158149"/>
    <lineage>
        <taxon>Eukaryota</taxon>
        <taxon>Viridiplantae</taxon>
        <taxon>Streptophyta</taxon>
        <taxon>Embryophyta</taxon>
        <taxon>Tracheophyta</taxon>
        <taxon>Spermatophyta</taxon>
        <taxon>Magnoliopsida</taxon>
        <taxon>Liliopsida</taxon>
        <taxon>Poales</taxon>
        <taxon>Poaceae</taxon>
        <taxon>PACMAD clade</taxon>
        <taxon>Panicoideae</taxon>
        <taxon>Andropogonodae</taxon>
        <taxon>Paspaleae</taxon>
        <taxon>Paspalinae</taxon>
        <taxon>Paspalum</taxon>
    </lineage>
</organism>
<proteinExistence type="predicted"/>
<sequence>MPQPLHGDEAAGQNPAFTCPRFLISSLLEIALAILVITLPWYYILYDLPPEFSVQLQPICRAGLTNTSSSAPAETAFDAALHASNRRATERCYRHGEGLVAYGGFTVAAGTVPGFCVPGKGRRDVQLLLPRKDGVGLPERLRDRMAAANKVGALELEVQVRLFQNGDAASGRPTRMWCKARVGGARQPPEVALCNVFALQNWFDVDA</sequence>
<dbReference type="EMBL" id="MU629842">
    <property type="protein sequence ID" value="KAJ1254968.1"/>
    <property type="molecule type" value="Genomic_DNA"/>
</dbReference>
<protein>
    <submittedName>
        <fullName evidence="2">Uncharacterized protein</fullName>
    </submittedName>
</protein>
<evidence type="ECO:0000313" key="3">
    <source>
        <dbReference type="Proteomes" id="UP001164776"/>
    </source>
</evidence>
<name>A0A9W7X7Y8_9POAL</name>
<dbReference type="Proteomes" id="UP001164776">
    <property type="component" value="Unassembled WGS sequence"/>
</dbReference>
<keyword evidence="1" id="KW-1133">Transmembrane helix</keyword>
<keyword evidence="1" id="KW-0812">Transmembrane</keyword>
<gene>
    <name evidence="2" type="ORF">BS78_K302500</name>
</gene>
<dbReference type="AlphaFoldDB" id="A0A9W7X7Y8"/>
<evidence type="ECO:0000256" key="1">
    <source>
        <dbReference type="SAM" id="Phobius"/>
    </source>
</evidence>
<feature type="transmembrane region" description="Helical" evidence="1">
    <location>
        <begin position="22"/>
        <end position="45"/>
    </location>
</feature>
<dbReference type="PANTHER" id="PTHR33994:SF36">
    <property type="entry name" value="LATE EMBRYOGENESIS ABUNDANT PROTEIN LEA-2 SUBGROUP DOMAIN-CONTAINING PROTEIN"/>
    <property type="match status" value="1"/>
</dbReference>
<keyword evidence="1" id="KW-0472">Membrane</keyword>
<comment type="caution">
    <text evidence="2">The sequence shown here is derived from an EMBL/GenBank/DDBJ whole genome shotgun (WGS) entry which is preliminary data.</text>
</comment>
<keyword evidence="3" id="KW-1185">Reference proteome</keyword>
<dbReference type="OrthoDB" id="621147at2759"/>
<evidence type="ECO:0000313" key="2">
    <source>
        <dbReference type="EMBL" id="KAJ1254968.1"/>
    </source>
</evidence>
<accession>A0A9W7X7Y8</accession>
<reference evidence="2 3" key="1">
    <citation type="submission" date="2022-10" db="EMBL/GenBank/DDBJ databases">
        <title>WGS assembly of Paspalum vaginatum 540-79.</title>
        <authorList>
            <person name="Sun G."/>
            <person name="Wase N."/>
            <person name="Shu S."/>
            <person name="Jenkins J."/>
            <person name="Zhou B."/>
            <person name="Torres-Rodriguez J."/>
            <person name="Chen C."/>
            <person name="Sandor L."/>
            <person name="Plott C."/>
            <person name="Yoshinga Y."/>
            <person name="Daum C."/>
            <person name="Qi P."/>
            <person name="Barry K."/>
            <person name="Lipzen A."/>
            <person name="Berry L."/>
            <person name="Pedersen C."/>
            <person name="Gottilla T."/>
            <person name="Foltz A."/>
            <person name="Yu H."/>
            <person name="O'Malley R."/>
            <person name="Zhang C."/>
            <person name="Devos K."/>
            <person name="Sigmon B."/>
            <person name="Yu B."/>
            <person name="Obata T."/>
            <person name="Schmutz J."/>
            <person name="Schnable J."/>
        </authorList>
    </citation>
    <scope>NUCLEOTIDE SEQUENCE [LARGE SCALE GENOMIC DNA]</scope>
    <source>
        <strain evidence="3">cv. 540-79</strain>
    </source>
</reference>
<dbReference type="PANTHER" id="PTHR33994">
    <property type="entry name" value="OS04G0515000 PROTEIN"/>
    <property type="match status" value="1"/>
</dbReference>